<dbReference type="GO" id="GO:0004527">
    <property type="term" value="F:exonuclease activity"/>
    <property type="evidence" value="ECO:0007669"/>
    <property type="project" value="UniProtKB-KW"/>
</dbReference>
<dbReference type="GO" id="GO:0071051">
    <property type="term" value="P:poly(A)-dependent snoRNA 3'-end processing"/>
    <property type="evidence" value="ECO:0007669"/>
    <property type="project" value="TreeGrafter"/>
</dbReference>
<evidence type="ECO:0000256" key="2">
    <source>
        <dbReference type="ARBA" id="ARBA00009155"/>
    </source>
</evidence>
<keyword evidence="11" id="KW-1185">Reference proteome</keyword>
<dbReference type="Gene3D" id="2.40.50.100">
    <property type="match status" value="1"/>
</dbReference>
<keyword evidence="10" id="KW-0378">Hydrolase</keyword>
<evidence type="ECO:0000256" key="6">
    <source>
        <dbReference type="ARBA" id="ARBA00023242"/>
    </source>
</evidence>
<evidence type="ECO:0000259" key="7">
    <source>
        <dbReference type="Pfam" id="PF14382"/>
    </source>
</evidence>
<feature type="domain" description="Exosome complex component N-terminal" evidence="7">
    <location>
        <begin position="35"/>
        <end position="74"/>
    </location>
</feature>
<dbReference type="Pfam" id="PF21266">
    <property type="entry name" value="S1_RRP4"/>
    <property type="match status" value="1"/>
</dbReference>
<comment type="subcellular location">
    <subcellularLocation>
        <location evidence="1">Nucleus</location>
    </subcellularLocation>
</comment>
<dbReference type="Proteomes" id="UP000198341">
    <property type="component" value="Chromosome 3"/>
</dbReference>
<feature type="domain" description="RRP4 S1" evidence="9">
    <location>
        <begin position="86"/>
        <end position="158"/>
    </location>
</feature>
<evidence type="ECO:0000256" key="4">
    <source>
        <dbReference type="ARBA" id="ARBA00022835"/>
    </source>
</evidence>
<dbReference type="SUPFAM" id="SSF110324">
    <property type="entry name" value="Ribosomal L27 protein-like"/>
    <property type="match status" value="1"/>
</dbReference>
<evidence type="ECO:0000256" key="3">
    <source>
        <dbReference type="ARBA" id="ARBA00022552"/>
    </source>
</evidence>
<reference evidence="10 11" key="1">
    <citation type="submission" date="2011-10" db="EMBL/GenBank/DDBJ databases">
        <authorList>
            <person name="Genoscope - CEA"/>
        </authorList>
    </citation>
    <scope>NUCLEOTIDE SEQUENCE [LARGE SCALE GENOMIC DNA]</scope>
    <source>
        <strain evidence="10 11">RCC 1105</strain>
    </source>
</reference>
<dbReference type="Pfam" id="PF15985">
    <property type="entry name" value="KH_6"/>
    <property type="match status" value="1"/>
</dbReference>
<gene>
    <name evidence="10" type="ORF">Bathy03g05730</name>
</gene>
<keyword evidence="3" id="KW-0698">rRNA processing</keyword>
<evidence type="ECO:0000256" key="5">
    <source>
        <dbReference type="ARBA" id="ARBA00022884"/>
    </source>
</evidence>
<keyword evidence="4" id="KW-0271">Exosome</keyword>
<dbReference type="InterPro" id="IPR012340">
    <property type="entry name" value="NA-bd_OB-fold"/>
</dbReference>
<keyword evidence="6" id="KW-0539">Nucleus</keyword>
<dbReference type="GeneID" id="19017110"/>
<keyword evidence="10" id="KW-0540">Nuclease</keyword>
<dbReference type="InterPro" id="IPR004088">
    <property type="entry name" value="KH_dom_type_1"/>
</dbReference>
<dbReference type="CDD" id="cd05789">
    <property type="entry name" value="S1_Rrp4"/>
    <property type="match status" value="1"/>
</dbReference>
<dbReference type="GO" id="GO:0071034">
    <property type="term" value="P:CUT catabolic process"/>
    <property type="evidence" value="ECO:0007669"/>
    <property type="project" value="TreeGrafter"/>
</dbReference>
<dbReference type="InterPro" id="IPR048565">
    <property type="entry name" value="S1_RRP4"/>
</dbReference>
<protein>
    <submittedName>
        <fullName evidence="10">Exosome complex exonuclease RRP4</fullName>
    </submittedName>
</protein>
<dbReference type="EMBL" id="FO082276">
    <property type="protein sequence ID" value="CCO15680.1"/>
    <property type="molecule type" value="Genomic_DNA"/>
</dbReference>
<dbReference type="FunFam" id="2.40.50.140:FF:000038">
    <property type="entry name" value="Exosome complex component RRP4"/>
    <property type="match status" value="1"/>
</dbReference>
<dbReference type="GO" id="GO:0071035">
    <property type="term" value="P:nuclear polyadenylation-dependent rRNA catabolic process"/>
    <property type="evidence" value="ECO:0007669"/>
    <property type="project" value="TreeGrafter"/>
</dbReference>
<dbReference type="GO" id="GO:0000467">
    <property type="term" value="P:exonucleolytic trimming to generate mature 3'-end of 5.8S rRNA from tricistronic rRNA transcript (SSU-rRNA, 5.8S rRNA, LSU-rRNA)"/>
    <property type="evidence" value="ECO:0007669"/>
    <property type="project" value="TreeGrafter"/>
</dbReference>
<dbReference type="GO" id="GO:0000176">
    <property type="term" value="C:nuclear exosome (RNase complex)"/>
    <property type="evidence" value="ECO:0007669"/>
    <property type="project" value="TreeGrafter"/>
</dbReference>
<keyword evidence="10" id="KW-0269">Exonuclease</keyword>
<name>K8ET99_9CHLO</name>
<dbReference type="SUPFAM" id="SSF50249">
    <property type="entry name" value="Nucleic acid-binding proteins"/>
    <property type="match status" value="1"/>
</dbReference>
<keyword evidence="5" id="KW-0694">RNA-binding</keyword>
<evidence type="ECO:0000313" key="10">
    <source>
        <dbReference type="EMBL" id="CCO15680.1"/>
    </source>
</evidence>
<dbReference type="InterPro" id="IPR026699">
    <property type="entry name" value="Exosome_RNA_bind1/RRP40/RRP4"/>
</dbReference>
<dbReference type="GO" id="GO:0003723">
    <property type="term" value="F:RNA binding"/>
    <property type="evidence" value="ECO:0007669"/>
    <property type="project" value="UniProtKB-KW"/>
</dbReference>
<dbReference type="KEGG" id="bpg:Bathy03g05730"/>
<comment type="similarity">
    <text evidence="2">Belongs to the RRP4 family.</text>
</comment>
<evidence type="ECO:0000256" key="1">
    <source>
        <dbReference type="ARBA" id="ARBA00004123"/>
    </source>
</evidence>
<dbReference type="GO" id="GO:0034475">
    <property type="term" value="P:U4 snRNA 3'-end processing"/>
    <property type="evidence" value="ECO:0007669"/>
    <property type="project" value="TreeGrafter"/>
</dbReference>
<dbReference type="eggNOG" id="KOG3013">
    <property type="taxonomic scope" value="Eukaryota"/>
</dbReference>
<evidence type="ECO:0000313" key="11">
    <source>
        <dbReference type="Proteomes" id="UP000198341"/>
    </source>
</evidence>
<evidence type="ECO:0000259" key="9">
    <source>
        <dbReference type="Pfam" id="PF21266"/>
    </source>
</evidence>
<dbReference type="SUPFAM" id="SSF54791">
    <property type="entry name" value="Eukaryotic type KH-domain (KH-domain type I)"/>
    <property type="match status" value="1"/>
</dbReference>
<dbReference type="PANTHER" id="PTHR21321">
    <property type="entry name" value="PNAS-3 RELATED"/>
    <property type="match status" value="1"/>
</dbReference>
<dbReference type="InterPro" id="IPR025721">
    <property type="entry name" value="Exosome_cplx_N_dom"/>
</dbReference>
<accession>K8ET99</accession>
<dbReference type="GO" id="GO:0000177">
    <property type="term" value="C:cytoplasmic exosome (RNase complex)"/>
    <property type="evidence" value="ECO:0007669"/>
    <property type="project" value="TreeGrafter"/>
</dbReference>
<dbReference type="PANTHER" id="PTHR21321:SF4">
    <property type="entry name" value="EXOSOME COMPLEX COMPONENT RRP4"/>
    <property type="match status" value="1"/>
</dbReference>
<feature type="domain" description="K Homology" evidence="8">
    <location>
        <begin position="180"/>
        <end position="223"/>
    </location>
</feature>
<dbReference type="Pfam" id="PF14382">
    <property type="entry name" value="ECR1_N"/>
    <property type="match status" value="1"/>
</dbReference>
<sequence length="319" mass="35255">MIVSEVEQQMRERKMSALQSLTTSSAPSSRVMLYTTPGEVVDGVNASEGFLKGHGTQVSEGELRATVSGVVERVNKLVSVKPMKAKYTPETGDVVVGRINMISSKRWKVDINSRQEAVLQLSSVNLPSGQQRRRNEADELNMSRLFDTADVISAEVQSLFQDGAANLHARSTKYGRLSRGVLVEVCPSLVKRLPQHFHALEVAPGVFIEVLIGCNGFIWVGSPGAATSKQATNEKSKTHEEELVVVDKKERENIVRVANCVRVLDEIFFYVTPQSIMSIYKQSEGIDAKSILTSDGFLARVIEREIDARTRTEEDADML</sequence>
<dbReference type="Gene3D" id="2.40.50.140">
    <property type="entry name" value="Nucleic acid-binding proteins"/>
    <property type="match status" value="1"/>
</dbReference>
<dbReference type="GO" id="GO:0071038">
    <property type="term" value="P:TRAMP-dependent tRNA surveillance pathway"/>
    <property type="evidence" value="ECO:0007669"/>
    <property type="project" value="TreeGrafter"/>
</dbReference>
<dbReference type="RefSeq" id="XP_007514243.1">
    <property type="nucleotide sequence ID" value="XM_007514181.1"/>
</dbReference>
<proteinExistence type="inferred from homology"/>
<dbReference type="OrthoDB" id="1650at2759"/>
<organism evidence="10 11">
    <name type="scientific">Bathycoccus prasinos</name>
    <dbReference type="NCBI Taxonomy" id="41875"/>
    <lineage>
        <taxon>Eukaryota</taxon>
        <taxon>Viridiplantae</taxon>
        <taxon>Chlorophyta</taxon>
        <taxon>Mamiellophyceae</taxon>
        <taxon>Mamiellales</taxon>
        <taxon>Bathycoccaceae</taxon>
        <taxon>Bathycoccus</taxon>
    </lineage>
</organism>
<dbReference type="AlphaFoldDB" id="K8ET99"/>
<evidence type="ECO:0000259" key="8">
    <source>
        <dbReference type="Pfam" id="PF15985"/>
    </source>
</evidence>
<dbReference type="InterPro" id="IPR036612">
    <property type="entry name" value="KH_dom_type_1_sf"/>
</dbReference>
<dbReference type="STRING" id="41875.K8ET99"/>
<dbReference type="CDD" id="cd22525">
    <property type="entry name" value="KH-I_Rrp4_eukar"/>
    <property type="match status" value="1"/>
</dbReference>